<organism evidence="3 4">
    <name type="scientific">Candidatus Protofrankia californiensis</name>
    <dbReference type="NCBI Taxonomy" id="1839754"/>
    <lineage>
        <taxon>Bacteria</taxon>
        <taxon>Bacillati</taxon>
        <taxon>Actinomycetota</taxon>
        <taxon>Actinomycetes</taxon>
        <taxon>Frankiales</taxon>
        <taxon>Frankiaceae</taxon>
        <taxon>Protofrankia</taxon>
    </lineage>
</organism>
<protein>
    <recommendedName>
        <fullName evidence="2">PPM-type phosphatase domain-containing protein</fullName>
    </recommendedName>
</protein>
<name>A0A1C3NWG0_9ACTN</name>
<evidence type="ECO:0000313" key="4">
    <source>
        <dbReference type="Proteomes" id="UP000199013"/>
    </source>
</evidence>
<accession>A0A1C3NWG0</accession>
<reference evidence="4" key="1">
    <citation type="submission" date="2016-02" db="EMBL/GenBank/DDBJ databases">
        <authorList>
            <person name="Wibberg D."/>
        </authorList>
    </citation>
    <scope>NUCLEOTIDE SEQUENCE [LARGE SCALE GENOMIC DNA]</scope>
</reference>
<dbReference type="InterPro" id="IPR001932">
    <property type="entry name" value="PPM-type_phosphatase-like_dom"/>
</dbReference>
<dbReference type="Pfam" id="PF13672">
    <property type="entry name" value="PP2C_2"/>
    <property type="match status" value="1"/>
</dbReference>
<feature type="domain" description="PPM-type phosphatase" evidence="2">
    <location>
        <begin position="22"/>
        <end position="227"/>
    </location>
</feature>
<keyword evidence="4" id="KW-1185">Reference proteome</keyword>
<feature type="compositionally biased region" description="Basic and acidic residues" evidence="1">
    <location>
        <begin position="247"/>
        <end position="259"/>
    </location>
</feature>
<dbReference type="Proteomes" id="UP000199013">
    <property type="component" value="Unassembled WGS sequence"/>
</dbReference>
<evidence type="ECO:0000313" key="3">
    <source>
        <dbReference type="EMBL" id="SBW21050.1"/>
    </source>
</evidence>
<sequence>MRVACATVPGDPAVPNEDWVTATPNIIVVLDGATARIETGCVHGVAWYVNKLGAALVDGAFEQSQPLPDVLVEGIRRVATQHPQCDLTHPGTPSAGVAMLRLRADVLEYLVLADTTVVIEAGHEPHVVTDNRVAAVAAQERAEARRLPFGSPARDKALREAKRTEQKARNRPGGFWVAAADPTAAEHTIAGAVPMAQVDRFAVLTDGAARCVDTFDLLTWTDLLDVLDKAGPAELIRQVRAAEAVDPDGRRWPRNKNSDDATVVYGQR</sequence>
<gene>
    <name evidence="3" type="ORF">FDG2_1876</name>
</gene>
<dbReference type="EMBL" id="FLUV01000791">
    <property type="protein sequence ID" value="SBW21050.1"/>
    <property type="molecule type" value="Genomic_DNA"/>
</dbReference>
<evidence type="ECO:0000259" key="2">
    <source>
        <dbReference type="Pfam" id="PF13672"/>
    </source>
</evidence>
<dbReference type="AlphaFoldDB" id="A0A1C3NWG0"/>
<feature type="region of interest" description="Disordered" evidence="1">
    <location>
        <begin position="247"/>
        <end position="268"/>
    </location>
</feature>
<evidence type="ECO:0000256" key="1">
    <source>
        <dbReference type="SAM" id="MobiDB-lite"/>
    </source>
</evidence>
<proteinExistence type="predicted"/>